<gene>
    <name evidence="1" type="ORF">NPIL_324121</name>
</gene>
<organism evidence="1 2">
    <name type="scientific">Nephila pilipes</name>
    <name type="common">Giant wood spider</name>
    <name type="synonym">Nephila maculata</name>
    <dbReference type="NCBI Taxonomy" id="299642"/>
    <lineage>
        <taxon>Eukaryota</taxon>
        <taxon>Metazoa</taxon>
        <taxon>Ecdysozoa</taxon>
        <taxon>Arthropoda</taxon>
        <taxon>Chelicerata</taxon>
        <taxon>Arachnida</taxon>
        <taxon>Araneae</taxon>
        <taxon>Araneomorphae</taxon>
        <taxon>Entelegynae</taxon>
        <taxon>Araneoidea</taxon>
        <taxon>Nephilidae</taxon>
        <taxon>Nephila</taxon>
    </lineage>
</organism>
<keyword evidence="2" id="KW-1185">Reference proteome</keyword>
<accession>A0A8X6QLD1</accession>
<sequence>MIWLETASRQDLAGDSTRTKDLADLARNSQSPLCRLLSFRPPPEHICDCRHIPETVNLDIDDNIVQAREMVPGDRRYTIDEDACS</sequence>
<proteinExistence type="predicted"/>
<dbReference type="Proteomes" id="UP000887013">
    <property type="component" value="Unassembled WGS sequence"/>
</dbReference>
<dbReference type="AlphaFoldDB" id="A0A8X6QLD1"/>
<evidence type="ECO:0000313" key="1">
    <source>
        <dbReference type="EMBL" id="GFU31467.1"/>
    </source>
</evidence>
<comment type="caution">
    <text evidence="1">The sequence shown here is derived from an EMBL/GenBank/DDBJ whole genome shotgun (WGS) entry which is preliminary data.</text>
</comment>
<protein>
    <submittedName>
        <fullName evidence="1">Uncharacterized protein</fullName>
    </submittedName>
</protein>
<name>A0A8X6QLD1_NEPPI</name>
<evidence type="ECO:0000313" key="2">
    <source>
        <dbReference type="Proteomes" id="UP000887013"/>
    </source>
</evidence>
<dbReference type="EMBL" id="BMAW01129674">
    <property type="protein sequence ID" value="GFU31467.1"/>
    <property type="molecule type" value="Genomic_DNA"/>
</dbReference>
<reference evidence="1" key="1">
    <citation type="submission" date="2020-08" db="EMBL/GenBank/DDBJ databases">
        <title>Multicomponent nature underlies the extraordinary mechanical properties of spider dragline silk.</title>
        <authorList>
            <person name="Kono N."/>
            <person name="Nakamura H."/>
            <person name="Mori M."/>
            <person name="Yoshida Y."/>
            <person name="Ohtoshi R."/>
            <person name="Malay A.D."/>
            <person name="Moran D.A.P."/>
            <person name="Tomita M."/>
            <person name="Numata K."/>
            <person name="Arakawa K."/>
        </authorList>
    </citation>
    <scope>NUCLEOTIDE SEQUENCE</scope>
</reference>